<name>A0A086LGQ4_TOXGO</name>
<dbReference type="Gene3D" id="3.30.230.80">
    <property type="match status" value="1"/>
</dbReference>
<dbReference type="Gene3D" id="1.20.120.790">
    <property type="entry name" value="Heat shock protein 90, C-terminal domain"/>
    <property type="match status" value="1"/>
</dbReference>
<dbReference type="GO" id="GO:0005524">
    <property type="term" value="F:ATP binding"/>
    <property type="evidence" value="ECO:0007669"/>
    <property type="project" value="UniProtKB-KW"/>
</dbReference>
<feature type="region of interest" description="Disordered" evidence="5">
    <location>
        <begin position="1072"/>
        <end position="1100"/>
    </location>
</feature>
<dbReference type="Gene3D" id="3.40.50.11260">
    <property type="match status" value="1"/>
</dbReference>
<dbReference type="Pfam" id="PF00183">
    <property type="entry name" value="HSP90"/>
    <property type="match status" value="2"/>
</dbReference>
<evidence type="ECO:0000256" key="1">
    <source>
        <dbReference type="ARBA" id="ARBA00008239"/>
    </source>
</evidence>
<dbReference type="SUPFAM" id="SSF54211">
    <property type="entry name" value="Ribosomal protein S5 domain 2-like"/>
    <property type="match status" value="1"/>
</dbReference>
<accession>A0A086LGQ4</accession>
<evidence type="ECO:0000256" key="2">
    <source>
        <dbReference type="ARBA" id="ARBA00022741"/>
    </source>
</evidence>
<dbReference type="GO" id="GO:0016887">
    <property type="term" value="F:ATP hydrolysis activity"/>
    <property type="evidence" value="ECO:0007669"/>
    <property type="project" value="InterPro"/>
</dbReference>
<dbReference type="InterPro" id="IPR020568">
    <property type="entry name" value="Ribosomal_Su5_D2-typ_SF"/>
</dbReference>
<dbReference type="InterPro" id="IPR037196">
    <property type="entry name" value="HSP90_C"/>
</dbReference>
<dbReference type="SUPFAM" id="SSF55874">
    <property type="entry name" value="ATPase domain of HSP90 chaperone/DNA topoisomerase II/histidine kinase"/>
    <property type="match status" value="1"/>
</dbReference>
<protein>
    <submittedName>
        <fullName evidence="6">Hsp90 domain-containing protein</fullName>
    </submittedName>
</protein>
<gene>
    <name evidence="6" type="ORF">TGFOU_310430</name>
</gene>
<evidence type="ECO:0000256" key="4">
    <source>
        <dbReference type="ARBA" id="ARBA00023186"/>
    </source>
</evidence>
<dbReference type="Proteomes" id="UP000028838">
    <property type="component" value="Unassembled WGS sequence"/>
</dbReference>
<comment type="caution">
    <text evidence="6">The sequence shown here is derived from an EMBL/GenBank/DDBJ whole genome shotgun (WGS) entry which is preliminary data.</text>
</comment>
<dbReference type="VEuPathDB" id="ToxoDB:TGFOU_310430"/>
<dbReference type="PROSITE" id="PS00298">
    <property type="entry name" value="HSP90"/>
    <property type="match status" value="1"/>
</dbReference>
<sequence length="1100" mass="120786">MHTSPYMAANRDGVPSAVSSRSIPTGRDGASCTDVCMAFASCCGPRPSDSVAEVSPHLQRQNARSARVPLSSVTRVVVLFLLSTSSSLLRVSGFTFAPSSPRVSVLGGTVSGGRSPVSACNSFSARSLSPSLLPTSHRGTQLPTQSSAASLSFPLSVLELQNSFVSRDLPPQTNSVSGSPKALRAFVAPPSHRAGVGSRAPRVWASPQASCLRNGVNSENVLPSTSSSTLAAGVQAGEKGAAPAPEIFPFQAEVKRVLDIIVNSLYTDRDVFLRELISNAADASDKKRMLMEKEGRKFRGSIRVRADREKNTLTIEDDGIGMSKTELINNLGTIAQSGTYRFLQQLKEQQAAGAGASTQASSLIGQFGVGFYSAFLVADAVEVYSTAWQGGEGATGKEREVWKWKSTCGQTFTLEKVDAEAERARCLAERKVLQEHWKKQKAEKADQATRGDSGSSQTEGEEKAQGDEKSQGTEEEEEPQDWSGTRVVLHLKEDSDDYLEDYKLKELMRKYSEFIQLPIHIWSERIEYERVPEGSEQAAPPPASSASADGQMPGLTRLTPENIDEQLGKVAGDPGARRQSEPGFPSSTGAAGTKFKTVTHRYYEWEHLNTQPPIWRRDEKLLTDKDYVDFYKSTFKAYDDPLGFVHMKVEGQVDFNALLFIPGALPWELARNMFDEESRGIRLYVKRVFINDKFADAVPRWLTFIRGVVDSDELPLNVGREILQKSRMLQVINKRIAAKAVEMMKNMKREGGEKWRRFWENYGKYVKVGAVEDKDNQEDLASLVQFYSTASPKETTDLAGYVERMKARNEKIDRGEDPLPTNSSGRIILRRKQNAIYYLAAENRKAAEESPALELPRELGYEVIFGTEPLDEFFLASLSINQFKGIQVIDVNKADLKLGGEEGGAGRLGGSPTGAGGPGTGDSRSSVADKESIETKRVQMGSLCEWLQQILGSRVHNVHVTDRLFTSPAVLVQGDFGLSPTMQRYMKQQAAAQGVSEQELYGASLNQPILELNPYHPIIQRLDIMVKRDVTDPKAKDVALQLFDVAALQGGYNIENPGYFAKRVIEMMKREADAALSEQEEQTPVPASVPAQAQQSGSQS</sequence>
<reference evidence="6 7" key="1">
    <citation type="submission" date="2014-07" db="EMBL/GenBank/DDBJ databases">
        <authorList>
            <person name="Sibley D."/>
            <person name="Venepally P."/>
            <person name="Karamycheva S."/>
            <person name="Hadjithomas M."/>
            <person name="Khan A."/>
            <person name="Brunk B."/>
            <person name="Roos D."/>
            <person name="Caler E."/>
            <person name="Lorenzi H."/>
        </authorList>
    </citation>
    <scope>NUCLEOTIDE SEQUENCE [LARGE SCALE GENOMIC DNA]</scope>
    <source>
        <strain evidence="6 7">FOU</strain>
    </source>
</reference>
<proteinExistence type="inferred from homology"/>
<keyword evidence="2" id="KW-0547">Nucleotide-binding</keyword>
<dbReference type="PRINTS" id="PR00775">
    <property type="entry name" value="HEATSHOCK90"/>
</dbReference>
<dbReference type="Pfam" id="PF13589">
    <property type="entry name" value="HATPase_c_3"/>
    <property type="match status" value="1"/>
</dbReference>
<dbReference type="PANTHER" id="PTHR11528">
    <property type="entry name" value="HEAT SHOCK PROTEIN 90 FAMILY MEMBER"/>
    <property type="match status" value="1"/>
</dbReference>
<dbReference type="OrthoDB" id="28737at2759"/>
<dbReference type="GO" id="GO:0051082">
    <property type="term" value="F:unfolded protein binding"/>
    <property type="evidence" value="ECO:0007669"/>
    <property type="project" value="InterPro"/>
</dbReference>
<feature type="compositionally biased region" description="Gly residues" evidence="5">
    <location>
        <begin position="902"/>
        <end position="920"/>
    </location>
</feature>
<evidence type="ECO:0000256" key="3">
    <source>
        <dbReference type="ARBA" id="ARBA00022840"/>
    </source>
</evidence>
<dbReference type="HAMAP" id="MF_00505">
    <property type="entry name" value="HSP90"/>
    <property type="match status" value="1"/>
</dbReference>
<dbReference type="InterPro" id="IPR036890">
    <property type="entry name" value="HATPase_C_sf"/>
</dbReference>
<organism evidence="6 7">
    <name type="scientific">Toxoplasma gondii FOU</name>
    <dbReference type="NCBI Taxonomy" id="943167"/>
    <lineage>
        <taxon>Eukaryota</taxon>
        <taxon>Sar</taxon>
        <taxon>Alveolata</taxon>
        <taxon>Apicomplexa</taxon>
        <taxon>Conoidasida</taxon>
        <taxon>Coccidia</taxon>
        <taxon>Eucoccidiorida</taxon>
        <taxon>Eimeriorina</taxon>
        <taxon>Sarcocystidae</taxon>
        <taxon>Toxoplasma</taxon>
    </lineage>
</organism>
<evidence type="ECO:0000313" key="7">
    <source>
        <dbReference type="Proteomes" id="UP000028838"/>
    </source>
</evidence>
<evidence type="ECO:0000313" key="6">
    <source>
        <dbReference type="EMBL" id="KFG55822.1"/>
    </source>
</evidence>
<feature type="region of interest" description="Disordered" evidence="5">
    <location>
        <begin position="438"/>
        <end position="488"/>
    </location>
</feature>
<feature type="compositionally biased region" description="Basic and acidic residues" evidence="5">
    <location>
        <begin position="438"/>
        <end position="449"/>
    </location>
</feature>
<dbReference type="FunFam" id="3.30.230.80:FF:000007">
    <property type="entry name" value="Heat shock protein 90"/>
    <property type="match status" value="1"/>
</dbReference>
<dbReference type="InterPro" id="IPR020575">
    <property type="entry name" value="Hsp90_N"/>
</dbReference>
<dbReference type="Gene3D" id="3.30.565.10">
    <property type="entry name" value="Histidine kinase-like ATPase, C-terminal domain"/>
    <property type="match status" value="2"/>
</dbReference>
<dbReference type="CDD" id="cd16927">
    <property type="entry name" value="HATPase_Hsp90-like"/>
    <property type="match status" value="1"/>
</dbReference>
<dbReference type="InterPro" id="IPR001404">
    <property type="entry name" value="Hsp90_fam"/>
</dbReference>
<feature type="region of interest" description="Disordered" evidence="5">
    <location>
        <begin position="1"/>
        <end position="23"/>
    </location>
</feature>
<evidence type="ECO:0000256" key="5">
    <source>
        <dbReference type="SAM" id="MobiDB-lite"/>
    </source>
</evidence>
<dbReference type="AlphaFoldDB" id="A0A086LGQ4"/>
<keyword evidence="3" id="KW-0067">ATP-binding</keyword>
<dbReference type="SUPFAM" id="SSF110942">
    <property type="entry name" value="HSP90 C-terminal domain"/>
    <property type="match status" value="1"/>
</dbReference>
<dbReference type="EMBL" id="AEYH02000176">
    <property type="protein sequence ID" value="KFG55822.1"/>
    <property type="molecule type" value="Genomic_DNA"/>
</dbReference>
<feature type="region of interest" description="Disordered" evidence="5">
    <location>
        <begin position="902"/>
        <end position="929"/>
    </location>
</feature>
<feature type="region of interest" description="Disordered" evidence="5">
    <location>
        <begin position="532"/>
        <end position="592"/>
    </location>
</feature>
<dbReference type="InterPro" id="IPR019805">
    <property type="entry name" value="Heat_shock_protein_90_CS"/>
</dbReference>
<dbReference type="GO" id="GO:0140662">
    <property type="term" value="F:ATP-dependent protein folding chaperone"/>
    <property type="evidence" value="ECO:0007669"/>
    <property type="project" value="InterPro"/>
</dbReference>
<feature type="compositionally biased region" description="Basic and acidic residues" evidence="5">
    <location>
        <begin position="460"/>
        <end position="472"/>
    </location>
</feature>
<feature type="compositionally biased region" description="Polar residues" evidence="5">
    <location>
        <begin position="1091"/>
        <end position="1100"/>
    </location>
</feature>
<keyword evidence="4" id="KW-0143">Chaperone</keyword>
<comment type="similarity">
    <text evidence="1">Belongs to the heat shock protein 90 family.</text>
</comment>